<keyword evidence="4" id="KW-1185">Reference proteome</keyword>
<sequence length="171" mass="17240">MSRPTLSAAASTLAGVALLVGAPHAFGSMDSGAPVGSGTVEIEATGVATEAPGHAGGELVVVPGETVTFTATARATVRGEGLSAVLRLDTAELFAVAPEPIRDDLEAGTRVRLEGLAPVAGTDDTWLLPAREQPYDVEAVVTVTMPDLTGAQGRPLSTGTLSWSLTQVPPG</sequence>
<evidence type="ECO:0000256" key="1">
    <source>
        <dbReference type="SAM" id="MobiDB-lite"/>
    </source>
</evidence>
<gene>
    <name evidence="3" type="ORF">GCM10022262_29820</name>
</gene>
<evidence type="ECO:0000313" key="3">
    <source>
        <dbReference type="EMBL" id="GAA4288622.1"/>
    </source>
</evidence>
<name>A0ABP8EXW1_9MICO</name>
<evidence type="ECO:0000313" key="4">
    <source>
        <dbReference type="Proteomes" id="UP001499841"/>
    </source>
</evidence>
<feature type="region of interest" description="Disordered" evidence="1">
    <location>
        <begin position="151"/>
        <end position="171"/>
    </location>
</feature>
<evidence type="ECO:0008006" key="5">
    <source>
        <dbReference type="Google" id="ProtNLM"/>
    </source>
</evidence>
<keyword evidence="2" id="KW-0732">Signal</keyword>
<proteinExistence type="predicted"/>
<dbReference type="RefSeq" id="WP_345042801.1">
    <property type="nucleotide sequence ID" value="NZ_BAABBA010000016.1"/>
</dbReference>
<dbReference type="EMBL" id="BAABBA010000016">
    <property type="protein sequence ID" value="GAA4288622.1"/>
    <property type="molecule type" value="Genomic_DNA"/>
</dbReference>
<organism evidence="3 4">
    <name type="scientific">Georgenia daeguensis</name>
    <dbReference type="NCBI Taxonomy" id="908355"/>
    <lineage>
        <taxon>Bacteria</taxon>
        <taxon>Bacillati</taxon>
        <taxon>Actinomycetota</taxon>
        <taxon>Actinomycetes</taxon>
        <taxon>Micrococcales</taxon>
        <taxon>Bogoriellaceae</taxon>
        <taxon>Georgenia</taxon>
    </lineage>
</organism>
<protein>
    <recommendedName>
        <fullName evidence="5">WxL domain-containing protein</fullName>
    </recommendedName>
</protein>
<feature type="signal peptide" evidence="2">
    <location>
        <begin position="1"/>
        <end position="25"/>
    </location>
</feature>
<accession>A0ABP8EXW1</accession>
<feature type="compositionally biased region" description="Polar residues" evidence="1">
    <location>
        <begin position="155"/>
        <end position="171"/>
    </location>
</feature>
<evidence type="ECO:0000256" key="2">
    <source>
        <dbReference type="SAM" id="SignalP"/>
    </source>
</evidence>
<feature type="chain" id="PRO_5046689752" description="WxL domain-containing protein" evidence="2">
    <location>
        <begin position="26"/>
        <end position="171"/>
    </location>
</feature>
<comment type="caution">
    <text evidence="3">The sequence shown here is derived from an EMBL/GenBank/DDBJ whole genome shotgun (WGS) entry which is preliminary data.</text>
</comment>
<reference evidence="4" key="1">
    <citation type="journal article" date="2019" name="Int. J. Syst. Evol. Microbiol.">
        <title>The Global Catalogue of Microorganisms (GCM) 10K type strain sequencing project: providing services to taxonomists for standard genome sequencing and annotation.</title>
        <authorList>
            <consortium name="The Broad Institute Genomics Platform"/>
            <consortium name="The Broad Institute Genome Sequencing Center for Infectious Disease"/>
            <person name="Wu L."/>
            <person name="Ma J."/>
        </authorList>
    </citation>
    <scope>NUCLEOTIDE SEQUENCE [LARGE SCALE GENOMIC DNA]</scope>
    <source>
        <strain evidence="4">JCM 17459</strain>
    </source>
</reference>
<dbReference type="Proteomes" id="UP001499841">
    <property type="component" value="Unassembled WGS sequence"/>
</dbReference>